<feature type="transmembrane region" description="Helical" evidence="2">
    <location>
        <begin position="163"/>
        <end position="182"/>
    </location>
</feature>
<feature type="transmembrane region" description="Helical" evidence="2">
    <location>
        <begin position="194"/>
        <end position="213"/>
    </location>
</feature>
<dbReference type="RefSeq" id="WP_412700243.1">
    <property type="nucleotide sequence ID" value="NZ_JAXGFO010000064.1"/>
</dbReference>
<reference evidence="3 4" key="1">
    <citation type="journal article" date="2017" name="Curr. Microbiol.">
        <title>Lysobacter zhanggongensis sp. nov. Isolated from a Pit Mud.</title>
        <authorList>
            <person name="Zhang X.F."/>
            <person name="Wang H.H."/>
            <person name="Sun X.Y."/>
            <person name="Pan C.M."/>
        </authorList>
    </citation>
    <scope>NUCLEOTIDE SEQUENCE [LARGE SCALE GENOMIC DNA]</scope>
    <source>
        <strain evidence="3 4">ZGLJ7-1</strain>
    </source>
</reference>
<comment type="caution">
    <text evidence="3">The sequence shown here is derived from an EMBL/GenBank/DDBJ whole genome shotgun (WGS) entry which is preliminary data.</text>
</comment>
<dbReference type="EMBL" id="JAXGFO010000064">
    <property type="protein sequence ID" value="MEG3158303.1"/>
    <property type="molecule type" value="Genomic_DNA"/>
</dbReference>
<evidence type="ECO:0000256" key="2">
    <source>
        <dbReference type="SAM" id="Phobius"/>
    </source>
</evidence>
<feature type="transmembrane region" description="Helical" evidence="2">
    <location>
        <begin position="99"/>
        <end position="119"/>
    </location>
</feature>
<sequence>MEVLSAFALPHVAAGTVALLTFWTTAALRKGSRPHRLVGRVYLLAMAVVVVTGVPLTVARALDGQTVGATFLAYLLLLVSTSVWLSWRAIRDRASATRYFGRMHAALAIANPLAGFGVLALGLSVGSTLLTGFSLVGVFTGFDMWRRRRVMPARPNWWLQEHYGAMVANGAATHVAFLALGLPRLLPEVVGSAAYLAGWFLPVVLAVVATTWLDRRHARPQRPRAGAPAGTRLRAPGT</sequence>
<feature type="transmembrane region" description="Helical" evidence="2">
    <location>
        <begin position="41"/>
        <end position="62"/>
    </location>
</feature>
<gene>
    <name evidence="3" type="ORF">SNE33_10510</name>
</gene>
<dbReference type="Proteomes" id="UP001334501">
    <property type="component" value="Unassembled WGS sequence"/>
</dbReference>
<feature type="non-terminal residue" evidence="3">
    <location>
        <position position="238"/>
    </location>
</feature>
<feature type="transmembrane region" description="Helical" evidence="2">
    <location>
        <begin position="125"/>
        <end position="142"/>
    </location>
</feature>
<feature type="region of interest" description="Disordered" evidence="1">
    <location>
        <begin position="219"/>
        <end position="238"/>
    </location>
</feature>
<protein>
    <submittedName>
        <fullName evidence="3">DUF2306 domain-containing protein</fullName>
    </submittedName>
</protein>
<evidence type="ECO:0000313" key="4">
    <source>
        <dbReference type="Proteomes" id="UP001334501"/>
    </source>
</evidence>
<keyword evidence="2" id="KW-1133">Transmembrane helix</keyword>
<evidence type="ECO:0000313" key="3">
    <source>
        <dbReference type="EMBL" id="MEG3158303.1"/>
    </source>
</evidence>
<keyword evidence="2" id="KW-0812">Transmembrane</keyword>
<organism evidence="3 4">
    <name type="scientific">Lysobacter zhanggongensis</name>
    <dbReference type="NCBI Taxonomy" id="1774951"/>
    <lineage>
        <taxon>Bacteria</taxon>
        <taxon>Pseudomonadati</taxon>
        <taxon>Pseudomonadota</taxon>
        <taxon>Gammaproteobacteria</taxon>
        <taxon>Lysobacterales</taxon>
        <taxon>Lysobacteraceae</taxon>
        <taxon>Lysobacter</taxon>
    </lineage>
</organism>
<name>A0ABU7YRW7_9GAMM</name>
<proteinExistence type="predicted"/>
<feature type="transmembrane region" description="Helical" evidence="2">
    <location>
        <begin position="6"/>
        <end position="29"/>
    </location>
</feature>
<feature type="compositionally biased region" description="Low complexity" evidence="1">
    <location>
        <begin position="223"/>
        <end position="238"/>
    </location>
</feature>
<keyword evidence="4" id="KW-1185">Reference proteome</keyword>
<evidence type="ECO:0000256" key="1">
    <source>
        <dbReference type="SAM" id="MobiDB-lite"/>
    </source>
</evidence>
<keyword evidence="2" id="KW-0472">Membrane</keyword>
<accession>A0ABU7YRW7</accession>
<feature type="transmembrane region" description="Helical" evidence="2">
    <location>
        <begin position="68"/>
        <end position="87"/>
    </location>
</feature>